<feature type="compositionally biased region" description="Basic residues" evidence="2">
    <location>
        <begin position="40"/>
        <end position="50"/>
    </location>
</feature>
<feature type="coiled-coil region" evidence="1">
    <location>
        <begin position="171"/>
        <end position="198"/>
    </location>
</feature>
<gene>
    <name evidence="4" type="ORF">L484_012668</name>
</gene>
<keyword evidence="5" id="KW-1185">Reference proteome</keyword>
<name>W9QD08_9ROSA</name>
<sequence length="198" mass="22617">MHHMLDQNTGTSYPSLSFPSLSLAGMTTSQEMMSDSGLKREKRTARKKKKETLEIKRGRERKGDERPNQLIFAYFEISDPNEVEHLPKFLDFPPSLVTLLIPLGATLAQPPRQSPHQPAHAAQSSSIVDIRCLAMAVLRSQKWGYVRIIVGTILGGILGFYVMDRVDKSYKEKMNEELKRYEAELKKREKKNQLEESL</sequence>
<evidence type="ECO:0000313" key="5">
    <source>
        <dbReference type="Proteomes" id="UP000030645"/>
    </source>
</evidence>
<keyword evidence="3" id="KW-0812">Transmembrane</keyword>
<keyword evidence="3" id="KW-0472">Membrane</keyword>
<protein>
    <submittedName>
        <fullName evidence="4">Uncharacterized protein</fullName>
    </submittedName>
</protein>
<dbReference type="Proteomes" id="UP000030645">
    <property type="component" value="Unassembled WGS sequence"/>
</dbReference>
<keyword evidence="3" id="KW-1133">Transmembrane helix</keyword>
<feature type="transmembrane region" description="Helical" evidence="3">
    <location>
        <begin position="143"/>
        <end position="163"/>
    </location>
</feature>
<evidence type="ECO:0000256" key="1">
    <source>
        <dbReference type="SAM" id="Coils"/>
    </source>
</evidence>
<reference evidence="5" key="1">
    <citation type="submission" date="2013-01" db="EMBL/GenBank/DDBJ databases">
        <title>Draft Genome Sequence of a Mulberry Tree, Morus notabilis C.K. Schneid.</title>
        <authorList>
            <person name="He N."/>
            <person name="Zhao S."/>
        </authorList>
    </citation>
    <scope>NUCLEOTIDE SEQUENCE</scope>
</reference>
<evidence type="ECO:0000256" key="3">
    <source>
        <dbReference type="SAM" id="Phobius"/>
    </source>
</evidence>
<evidence type="ECO:0000256" key="2">
    <source>
        <dbReference type="SAM" id="MobiDB-lite"/>
    </source>
</evidence>
<organism evidence="4 5">
    <name type="scientific">Morus notabilis</name>
    <dbReference type="NCBI Taxonomy" id="981085"/>
    <lineage>
        <taxon>Eukaryota</taxon>
        <taxon>Viridiplantae</taxon>
        <taxon>Streptophyta</taxon>
        <taxon>Embryophyta</taxon>
        <taxon>Tracheophyta</taxon>
        <taxon>Spermatophyta</taxon>
        <taxon>Magnoliopsida</taxon>
        <taxon>eudicotyledons</taxon>
        <taxon>Gunneridae</taxon>
        <taxon>Pentapetalae</taxon>
        <taxon>rosids</taxon>
        <taxon>fabids</taxon>
        <taxon>Rosales</taxon>
        <taxon>Moraceae</taxon>
        <taxon>Moreae</taxon>
        <taxon>Morus</taxon>
    </lineage>
</organism>
<dbReference type="eggNOG" id="ENOG502S7CH">
    <property type="taxonomic scope" value="Eukaryota"/>
</dbReference>
<accession>W9QD08</accession>
<dbReference type="AlphaFoldDB" id="W9QD08"/>
<feature type="compositionally biased region" description="Basic and acidic residues" evidence="2">
    <location>
        <begin position="51"/>
        <end position="64"/>
    </location>
</feature>
<dbReference type="STRING" id="981085.W9QD08"/>
<feature type="region of interest" description="Disordered" evidence="2">
    <location>
        <begin position="29"/>
        <end position="64"/>
    </location>
</feature>
<keyword evidence="1" id="KW-0175">Coiled coil</keyword>
<evidence type="ECO:0000313" key="4">
    <source>
        <dbReference type="EMBL" id="EXB28909.1"/>
    </source>
</evidence>
<proteinExistence type="predicted"/>
<dbReference type="EMBL" id="KE343425">
    <property type="protein sequence ID" value="EXB28909.1"/>
    <property type="molecule type" value="Genomic_DNA"/>
</dbReference>